<organism evidence="1 2">
    <name type="scientific">Zostera marina</name>
    <name type="common">Eelgrass</name>
    <dbReference type="NCBI Taxonomy" id="29655"/>
    <lineage>
        <taxon>Eukaryota</taxon>
        <taxon>Viridiplantae</taxon>
        <taxon>Streptophyta</taxon>
        <taxon>Embryophyta</taxon>
        <taxon>Tracheophyta</taxon>
        <taxon>Spermatophyta</taxon>
        <taxon>Magnoliopsida</taxon>
        <taxon>Liliopsida</taxon>
        <taxon>Zosteraceae</taxon>
        <taxon>Zostera</taxon>
    </lineage>
</organism>
<sequence>MRIKSPMSIIPSDIAIHIVSVFTQTKFCICLIHYLRLLHPRIGQKFLPADGEFKFRWCCASTNHSEYWIIESEITIRSSGHLGQK</sequence>
<accession>A0A0K9Q389</accession>
<dbReference type="AlphaFoldDB" id="A0A0K9Q389"/>
<keyword evidence="2" id="KW-1185">Reference proteome</keyword>
<dbReference type="EMBL" id="LFYR01000216">
    <property type="protein sequence ID" value="KMZ74987.1"/>
    <property type="molecule type" value="Genomic_DNA"/>
</dbReference>
<dbReference type="Proteomes" id="UP000036987">
    <property type="component" value="Unassembled WGS sequence"/>
</dbReference>
<comment type="caution">
    <text evidence="1">The sequence shown here is derived from an EMBL/GenBank/DDBJ whole genome shotgun (WGS) entry which is preliminary data.</text>
</comment>
<name>A0A0K9Q389_ZOSMR</name>
<reference evidence="2" key="1">
    <citation type="journal article" date="2016" name="Nature">
        <title>The genome of the seagrass Zostera marina reveals angiosperm adaptation to the sea.</title>
        <authorList>
            <person name="Olsen J.L."/>
            <person name="Rouze P."/>
            <person name="Verhelst B."/>
            <person name="Lin Y.-C."/>
            <person name="Bayer T."/>
            <person name="Collen J."/>
            <person name="Dattolo E."/>
            <person name="De Paoli E."/>
            <person name="Dittami S."/>
            <person name="Maumus F."/>
            <person name="Michel G."/>
            <person name="Kersting A."/>
            <person name="Lauritano C."/>
            <person name="Lohaus R."/>
            <person name="Toepel M."/>
            <person name="Tonon T."/>
            <person name="Vanneste K."/>
            <person name="Amirebrahimi M."/>
            <person name="Brakel J."/>
            <person name="Bostroem C."/>
            <person name="Chovatia M."/>
            <person name="Grimwood J."/>
            <person name="Jenkins J.W."/>
            <person name="Jueterbock A."/>
            <person name="Mraz A."/>
            <person name="Stam W.T."/>
            <person name="Tice H."/>
            <person name="Bornberg-Bauer E."/>
            <person name="Green P.J."/>
            <person name="Pearson G.A."/>
            <person name="Procaccini G."/>
            <person name="Duarte C.M."/>
            <person name="Schmutz J."/>
            <person name="Reusch T.B.H."/>
            <person name="Van de Peer Y."/>
        </authorList>
    </citation>
    <scope>NUCLEOTIDE SEQUENCE [LARGE SCALE GENOMIC DNA]</scope>
    <source>
        <strain evidence="2">cv. Finnish</strain>
    </source>
</reference>
<gene>
    <name evidence="1" type="ORF">ZOSMA_11G00080</name>
</gene>
<evidence type="ECO:0000313" key="1">
    <source>
        <dbReference type="EMBL" id="KMZ74987.1"/>
    </source>
</evidence>
<proteinExistence type="predicted"/>
<protein>
    <submittedName>
        <fullName evidence="1">Uncharacterized protein</fullName>
    </submittedName>
</protein>
<evidence type="ECO:0000313" key="2">
    <source>
        <dbReference type="Proteomes" id="UP000036987"/>
    </source>
</evidence>